<keyword evidence="4" id="KW-0472">Membrane</keyword>
<proteinExistence type="inferred from homology"/>
<dbReference type="SMART" id="SM00304">
    <property type="entry name" value="HAMP"/>
    <property type="match status" value="1"/>
</dbReference>
<evidence type="ECO:0000313" key="8">
    <source>
        <dbReference type="Proteomes" id="UP000294684"/>
    </source>
</evidence>
<dbReference type="InterPro" id="IPR003660">
    <property type="entry name" value="HAMP_dom"/>
</dbReference>
<dbReference type="Gene3D" id="1.10.287.950">
    <property type="entry name" value="Methyl-accepting chemotaxis protein"/>
    <property type="match status" value="1"/>
</dbReference>
<dbReference type="PROSITE" id="PS50885">
    <property type="entry name" value="HAMP"/>
    <property type="match status" value="1"/>
</dbReference>
<dbReference type="STRING" id="1193051.LEP1GSC017_0160"/>
<dbReference type="GO" id="GO:0016020">
    <property type="term" value="C:membrane"/>
    <property type="evidence" value="ECO:0007669"/>
    <property type="project" value="InterPro"/>
</dbReference>
<name>A0A4R8MQ06_LEPME</name>
<comment type="caution">
    <text evidence="7">The sequence shown here is derived from an EMBL/GenBank/DDBJ whole genome shotgun (WGS) entry which is preliminary data.</text>
</comment>
<protein>
    <submittedName>
        <fullName evidence="7">Methyl-accepting chemotaxis protein</fullName>
    </submittedName>
</protein>
<evidence type="ECO:0000313" key="7">
    <source>
        <dbReference type="EMBL" id="TDY68412.1"/>
    </source>
</evidence>
<dbReference type="Proteomes" id="UP000294684">
    <property type="component" value="Unassembled WGS sequence"/>
</dbReference>
<dbReference type="Pfam" id="PF00672">
    <property type="entry name" value="HAMP"/>
    <property type="match status" value="1"/>
</dbReference>
<evidence type="ECO:0000256" key="3">
    <source>
        <dbReference type="PROSITE-ProRule" id="PRU00284"/>
    </source>
</evidence>
<sequence length="686" mass="75743">MSIKQKLALGSSIITLFSFGVILTLISYVIYKNAKVDALENISILADKISLDVSDYLSAPLGEAYLLKQILQESNILDRERVFKILNVMTASNESILGTYVVFEPNAFDGKDANYRNLKNHDFSGRMIPYSVKSNGKIIIEPVVGFDLPESDFYQLPKKNRKVELIPPFDYKVDGKDVTMISLVYPVLRNQTFLGIAGADLSLETIRTYLQNLKILEGTVKITLVASNGYVLFNGLHPEKKETEWKDSEDVYVNLAMSSKQRQSYSDSEYFHVSLPIQLVENTAPWALRVSYPQGKITNEIQFIFWIALVLGITGILFSTLANIIIFRKLVDSRLQNLIAYTKEAASGNLTKEINDNHKDEISHLVEAVGSMIENIRHILSVAQTSGSDLTETSRFMENTIIELSDLAQSQAASSEEASATVEELNASSETINTNVEQAVNNSKSIHNSLQAIQTLVQNITIEVESFGEIAVAANQKAEEGRNMAGLTSKAIEEIQEKSLAITEFSDVISNISEKTSLLALNAAIEAARAGESGRGFAVVAEEISKLASQAAESVSQINTLSGEALDSIQNGGTQVTNLIDLLREIIKEVSVIFEKAKDIVPLIQDQKSRTDQIYAEIEEITSLVESIQQSTEEQKRATFELSNMTINISNGSQILSEQSETMSNNSIRMTGISSKLSEILLKFNL</sequence>
<keyword evidence="1 3" id="KW-0807">Transducer</keyword>
<feature type="domain" description="Methyl-accepting transducer" evidence="5">
    <location>
        <begin position="386"/>
        <end position="650"/>
    </location>
</feature>
<dbReference type="CDD" id="cd12913">
    <property type="entry name" value="PDC1_MCP_like"/>
    <property type="match status" value="1"/>
</dbReference>
<evidence type="ECO:0000256" key="4">
    <source>
        <dbReference type="SAM" id="Phobius"/>
    </source>
</evidence>
<dbReference type="RefSeq" id="WP_004787878.1">
    <property type="nucleotide sequence ID" value="NZ_SORO01000002.1"/>
</dbReference>
<dbReference type="Pfam" id="PF00015">
    <property type="entry name" value="MCPsignal"/>
    <property type="match status" value="1"/>
</dbReference>
<comment type="similarity">
    <text evidence="2">Belongs to the methyl-accepting chemotaxis (MCP) protein family.</text>
</comment>
<accession>A0A4R8MQ06</accession>
<keyword evidence="4" id="KW-1133">Transmembrane helix</keyword>
<dbReference type="SMART" id="SM00283">
    <property type="entry name" value="MA"/>
    <property type="match status" value="1"/>
</dbReference>
<dbReference type="AlphaFoldDB" id="A0A4R8MQ06"/>
<evidence type="ECO:0000256" key="2">
    <source>
        <dbReference type="ARBA" id="ARBA00029447"/>
    </source>
</evidence>
<evidence type="ECO:0000259" key="5">
    <source>
        <dbReference type="PROSITE" id="PS50111"/>
    </source>
</evidence>
<feature type="domain" description="HAMP" evidence="6">
    <location>
        <begin position="329"/>
        <end position="381"/>
    </location>
</feature>
<dbReference type="Pfam" id="PF22673">
    <property type="entry name" value="MCP-like_PDC_1"/>
    <property type="match status" value="1"/>
</dbReference>
<dbReference type="OrthoDB" id="344090at2"/>
<dbReference type="GO" id="GO:0007165">
    <property type="term" value="P:signal transduction"/>
    <property type="evidence" value="ECO:0007669"/>
    <property type="project" value="UniProtKB-KW"/>
</dbReference>
<evidence type="ECO:0000259" key="6">
    <source>
        <dbReference type="PROSITE" id="PS50885"/>
    </source>
</evidence>
<gene>
    <name evidence="7" type="ORF">CLV96_2926</name>
</gene>
<evidence type="ECO:0000256" key="1">
    <source>
        <dbReference type="ARBA" id="ARBA00023224"/>
    </source>
</evidence>
<dbReference type="PANTHER" id="PTHR32089">
    <property type="entry name" value="METHYL-ACCEPTING CHEMOTAXIS PROTEIN MCPB"/>
    <property type="match status" value="1"/>
</dbReference>
<dbReference type="InterPro" id="IPR004089">
    <property type="entry name" value="MCPsignal_dom"/>
</dbReference>
<dbReference type="SUPFAM" id="SSF58104">
    <property type="entry name" value="Methyl-accepting chemotaxis protein (MCP) signaling domain"/>
    <property type="match status" value="1"/>
</dbReference>
<dbReference type="PANTHER" id="PTHR32089:SF112">
    <property type="entry name" value="LYSOZYME-LIKE PROTEIN-RELATED"/>
    <property type="match status" value="1"/>
</dbReference>
<dbReference type="PROSITE" id="PS50111">
    <property type="entry name" value="CHEMOTAXIS_TRANSDUC_2"/>
    <property type="match status" value="1"/>
</dbReference>
<keyword evidence="8" id="KW-1185">Reference proteome</keyword>
<feature type="transmembrane region" description="Helical" evidence="4">
    <location>
        <begin position="7"/>
        <end position="31"/>
    </location>
</feature>
<feature type="transmembrane region" description="Helical" evidence="4">
    <location>
        <begin position="303"/>
        <end position="327"/>
    </location>
</feature>
<dbReference type="GeneID" id="79828206"/>
<organism evidence="7 8">
    <name type="scientific">Leptospira meyeri</name>
    <dbReference type="NCBI Taxonomy" id="29508"/>
    <lineage>
        <taxon>Bacteria</taxon>
        <taxon>Pseudomonadati</taxon>
        <taxon>Spirochaetota</taxon>
        <taxon>Spirochaetia</taxon>
        <taxon>Leptospirales</taxon>
        <taxon>Leptospiraceae</taxon>
        <taxon>Leptospira</taxon>
    </lineage>
</organism>
<dbReference type="EMBL" id="SORO01000002">
    <property type="protein sequence ID" value="TDY68412.1"/>
    <property type="molecule type" value="Genomic_DNA"/>
</dbReference>
<reference evidence="7 8" key="1">
    <citation type="submission" date="2019-03" db="EMBL/GenBank/DDBJ databases">
        <title>Genomic Encyclopedia of Archaeal and Bacterial Type Strains, Phase II (KMG-II): from individual species to whole genera.</title>
        <authorList>
            <person name="Goeker M."/>
        </authorList>
    </citation>
    <scope>NUCLEOTIDE SEQUENCE [LARGE SCALE GENOMIC DNA]</scope>
    <source>
        <strain evidence="7 8">DSM 21537</strain>
    </source>
</reference>
<dbReference type="CDD" id="cd06225">
    <property type="entry name" value="HAMP"/>
    <property type="match status" value="1"/>
</dbReference>
<dbReference type="Gene3D" id="3.30.450.20">
    <property type="entry name" value="PAS domain"/>
    <property type="match status" value="1"/>
</dbReference>
<keyword evidence="4" id="KW-0812">Transmembrane</keyword>